<comment type="caution">
    <text evidence="1">The sequence shown here is derived from an EMBL/GenBank/DDBJ whole genome shotgun (WGS) entry which is preliminary data.</text>
</comment>
<dbReference type="RefSeq" id="WP_120248556.1">
    <property type="nucleotide sequence ID" value="NZ_JAEHTJ010000006.1"/>
</dbReference>
<evidence type="ECO:0000313" key="2">
    <source>
        <dbReference type="Proteomes" id="UP000814074"/>
    </source>
</evidence>
<proteinExistence type="predicted"/>
<dbReference type="SUPFAM" id="SSF52467">
    <property type="entry name" value="DHS-like NAD/FAD-binding domain"/>
    <property type="match status" value="1"/>
</dbReference>
<keyword evidence="2" id="KW-1185">Reference proteome</keyword>
<accession>A0ABS9FUN0</accession>
<dbReference type="Proteomes" id="UP000814074">
    <property type="component" value="Unassembled WGS sequence"/>
</dbReference>
<protein>
    <recommendedName>
        <fullName evidence="3">SIR2-like domain-containing protein</fullName>
    </recommendedName>
</protein>
<sequence length="1190" mass="134322">MINLKQILNQPDTIIFIGSGISLWSGLPTWSGMIEELAVFVEQRAGGADLIRAEANKGDLLQAASYGFDKLTKQQIGEFVRAACRYGRAKPHEIHRKIVSLGPRCYITTNYDDLIEQSLREWQPDRFYRSAVTNRQLTETAEIVHARAVDFIFKPHGDAGDSESIILTREQYRRLLPHGESQAALESVKMLLASRPVLYIGFGLRDPDFIYIRDLLANTYKGGVRDHYAIMADVHEQEVDYWRRNYGIHLIGYDTVIRPDSSRDHAPLLSLLDSFLERSNESEKLKFDPESSDVLLSLARHAAALSRHPKQHPELPIRVNQEGGRKKNTGFESHRYYHGLVDKLLDFGPPRAILIGLPGAGKTYSLHRAAARLADQLNEICLSGNFVRDLVVVPIIVDLKLYRGDLDALVNQSLPEKLPLHDLITSYKVKIFIDSFNEMPREFLENGSYEADFLEFIGSLGDASLVIGSRTTDGLSRLEFQTFRLDFIEEEAVTAELTRLGINFEGRFSKEMFRLIQRPFYFKYIVSGKINLPPQAQPKDFYKCLFDNVTSAFYKRFHLNLDIQEALSITAYNALDKGAEAFQIANLIDDLNEFLIEQDGPTPIEIVNWLVSESILIPYTKGRIGFVHQSITEYLAANELAKRYSADPRELKEKLSLRRWDQGLFLTLSFLPDARAKSFFDDVVKADLALAISASKYSEFGRDEIVSELLEILYHLREEGGELPPKVESAIRFGLQVSGVHEGIIRKFIDFGASLGGIALGLLASIRGASMMQEAVNLLFVKRNDFNFCLTAAESIYCFATEETFLDVASFADKIQAEINSNQSKDWNVFEGFSMAVGILLQELELPVITKLLPEGHDEHQYRSKLLCEILGEHSTPEALSVAGDLLLKGVNYAAEAIANITASLAQDNPSALLSLNYAHATRLIELIDRSWAADALREICLVQPDLARQVQVDSKEFLGLKSALISNCVNPLDMDPVFRELDKIVCLSAAERQHVPFNFLDSIEIDWKGREAFFLKLLELRDVNLASAIMGGTYPVTLKNLGELDLGDVTWWLKWMHDEMNDDEGGWFLFRLGDLFGTYACTRNRKAFIKEFNERSEFRSLLQSYVLGRLDITTDEIDDDAISFMLAELSKKKAEHNFGTGLLGSAATESFITDRVLPLLIKAQEPLRGNLYMILERAGARHGRRYLVQ</sequence>
<dbReference type="InterPro" id="IPR029035">
    <property type="entry name" value="DHS-like_NAD/FAD-binding_dom"/>
</dbReference>
<dbReference type="EMBL" id="WKDU01000041">
    <property type="protein sequence ID" value="MCF5155852.1"/>
    <property type="molecule type" value="Genomic_DNA"/>
</dbReference>
<reference evidence="1 2" key="1">
    <citation type="submission" date="2019-11" db="EMBL/GenBank/DDBJ databases">
        <title>Epiphytic Pseudomonas syringae from cherry orchards.</title>
        <authorList>
            <person name="Hulin M.T."/>
        </authorList>
    </citation>
    <scope>NUCLEOTIDE SEQUENCE [LARGE SCALE GENOMIC DNA]</scope>
    <source>
        <strain evidence="1 2">PA-6-3B</strain>
    </source>
</reference>
<dbReference type="Pfam" id="PF13289">
    <property type="entry name" value="SIR2_2"/>
    <property type="match status" value="1"/>
</dbReference>
<evidence type="ECO:0008006" key="3">
    <source>
        <dbReference type="Google" id="ProtNLM"/>
    </source>
</evidence>
<dbReference type="InterPro" id="IPR027417">
    <property type="entry name" value="P-loop_NTPase"/>
</dbReference>
<organism evidence="1 2">
    <name type="scientific">Pseudomonas lactis</name>
    <dbReference type="NCBI Taxonomy" id="1615674"/>
    <lineage>
        <taxon>Bacteria</taxon>
        <taxon>Pseudomonadati</taxon>
        <taxon>Pseudomonadota</taxon>
        <taxon>Gammaproteobacteria</taxon>
        <taxon>Pseudomonadales</taxon>
        <taxon>Pseudomonadaceae</taxon>
        <taxon>Pseudomonas</taxon>
    </lineage>
</organism>
<evidence type="ECO:0000313" key="1">
    <source>
        <dbReference type="EMBL" id="MCF5155852.1"/>
    </source>
</evidence>
<gene>
    <name evidence="1" type="ORF">GIW47_24945</name>
</gene>
<name>A0ABS9FUN0_9PSED</name>
<dbReference type="Gene3D" id="3.40.50.300">
    <property type="entry name" value="P-loop containing nucleotide triphosphate hydrolases"/>
    <property type="match status" value="1"/>
</dbReference>